<reference evidence="1" key="1">
    <citation type="submission" date="2022-07" db="EMBL/GenBank/DDBJ databases">
        <title>Genome Sequence of Phlebia brevispora.</title>
        <authorList>
            <person name="Buettner E."/>
        </authorList>
    </citation>
    <scope>NUCLEOTIDE SEQUENCE</scope>
    <source>
        <strain evidence="1">MPL23</strain>
    </source>
</reference>
<accession>A0ACC1SPD4</accession>
<proteinExistence type="predicted"/>
<name>A0ACC1SPD4_9APHY</name>
<protein>
    <submittedName>
        <fullName evidence="1">Uncharacterized protein</fullName>
    </submittedName>
</protein>
<evidence type="ECO:0000313" key="2">
    <source>
        <dbReference type="Proteomes" id="UP001148662"/>
    </source>
</evidence>
<dbReference type="Proteomes" id="UP001148662">
    <property type="component" value="Unassembled WGS sequence"/>
</dbReference>
<dbReference type="EMBL" id="JANHOG010001113">
    <property type="protein sequence ID" value="KAJ3543781.1"/>
    <property type="molecule type" value="Genomic_DNA"/>
</dbReference>
<evidence type="ECO:0000313" key="1">
    <source>
        <dbReference type="EMBL" id="KAJ3543781.1"/>
    </source>
</evidence>
<gene>
    <name evidence="1" type="ORF">NM688_g5820</name>
</gene>
<organism evidence="1 2">
    <name type="scientific">Phlebia brevispora</name>
    <dbReference type="NCBI Taxonomy" id="194682"/>
    <lineage>
        <taxon>Eukaryota</taxon>
        <taxon>Fungi</taxon>
        <taxon>Dikarya</taxon>
        <taxon>Basidiomycota</taxon>
        <taxon>Agaricomycotina</taxon>
        <taxon>Agaricomycetes</taxon>
        <taxon>Polyporales</taxon>
        <taxon>Meruliaceae</taxon>
        <taxon>Phlebia</taxon>
    </lineage>
</organism>
<keyword evidence="2" id="KW-1185">Reference proteome</keyword>
<comment type="caution">
    <text evidence="1">The sequence shown here is derived from an EMBL/GenBank/DDBJ whole genome shotgun (WGS) entry which is preliminary data.</text>
</comment>
<sequence>MGKDRRTMGERQVQAGMQAHGESPEDSGKSRKDVQQPVVPEKARESDAVEKELTKRLDSPSEPPGDMAVKRMSGELEVSVTWDRTHRFFPGLRTMITFRMVG</sequence>